<dbReference type="PANTHER" id="PTHR22891">
    <property type="entry name" value="EUKARYOTIC TRANSLATION INITIATION FACTOR 2C"/>
    <property type="match status" value="1"/>
</dbReference>
<dbReference type="SMART" id="SM00950">
    <property type="entry name" value="Piwi"/>
    <property type="match status" value="1"/>
</dbReference>
<dbReference type="SUPFAM" id="SSF53098">
    <property type="entry name" value="Ribonuclease H-like"/>
    <property type="match status" value="1"/>
</dbReference>
<evidence type="ECO:0000259" key="1">
    <source>
        <dbReference type="PROSITE" id="PS50822"/>
    </source>
</evidence>
<evidence type="ECO:0000313" key="2">
    <source>
        <dbReference type="Proteomes" id="UP000492821"/>
    </source>
</evidence>
<dbReference type="WBParaSite" id="Pan_g8970.t1">
    <property type="protein sequence ID" value="Pan_g8970.t1"/>
    <property type="gene ID" value="Pan_g8970"/>
</dbReference>
<dbReference type="InterPro" id="IPR036397">
    <property type="entry name" value="RNaseH_sf"/>
</dbReference>
<proteinExistence type="predicted"/>
<dbReference type="AlphaFoldDB" id="A0A7E5A202"/>
<evidence type="ECO:0000313" key="3">
    <source>
        <dbReference type="WBParaSite" id="Pan_g8970.t1"/>
    </source>
</evidence>
<dbReference type="Proteomes" id="UP000492821">
    <property type="component" value="Unassembled WGS sequence"/>
</dbReference>
<name>A0A7E5A202_PANRE</name>
<dbReference type="InterPro" id="IPR003165">
    <property type="entry name" value="Piwi"/>
</dbReference>
<dbReference type="InterPro" id="IPR012337">
    <property type="entry name" value="RNaseH-like_sf"/>
</dbReference>
<dbReference type="Gene3D" id="3.30.420.10">
    <property type="entry name" value="Ribonuclease H-like superfamily/Ribonuclease H"/>
    <property type="match status" value="1"/>
</dbReference>
<dbReference type="GO" id="GO:0003676">
    <property type="term" value="F:nucleic acid binding"/>
    <property type="evidence" value="ECO:0007669"/>
    <property type="project" value="InterPro"/>
</dbReference>
<reference evidence="3" key="2">
    <citation type="submission" date="2020-10" db="UniProtKB">
        <authorList>
            <consortium name="WormBaseParasite"/>
        </authorList>
    </citation>
    <scope>IDENTIFICATION</scope>
</reference>
<protein>
    <submittedName>
        <fullName evidence="3">Piwi domain-containing protein</fullName>
    </submittedName>
</protein>
<sequence length="204" mass="22700">MLGQLVKSGRGPPSTITILRDGVSEGQFGMVVHKELPLIKKACAEFKPNWKPKFLVAIVTKRHHKRFVNEDLTNAPVGSFVTDKVVRPDCVEFFMACHKAIKGTTKFVQVSIIHNELKATTAELKPFLHSLSYGHQIVTSPVSLPTPVYQADDVATRGRDVLYTLRREKPQDIPLTLDGSVDFEALSRLLSYFDSPLAAKRCNA</sequence>
<organism evidence="2 3">
    <name type="scientific">Panagrellus redivivus</name>
    <name type="common">Microworm</name>
    <dbReference type="NCBI Taxonomy" id="6233"/>
    <lineage>
        <taxon>Eukaryota</taxon>
        <taxon>Metazoa</taxon>
        <taxon>Ecdysozoa</taxon>
        <taxon>Nematoda</taxon>
        <taxon>Chromadorea</taxon>
        <taxon>Rhabditida</taxon>
        <taxon>Tylenchina</taxon>
        <taxon>Panagrolaimomorpha</taxon>
        <taxon>Panagrolaimoidea</taxon>
        <taxon>Panagrolaimidae</taxon>
        <taxon>Panagrellus</taxon>
    </lineage>
</organism>
<keyword evidence="2" id="KW-1185">Reference proteome</keyword>
<dbReference type="Pfam" id="PF02171">
    <property type="entry name" value="Piwi"/>
    <property type="match status" value="1"/>
</dbReference>
<accession>A0A7E5A202</accession>
<feature type="domain" description="Piwi" evidence="1">
    <location>
        <begin position="1"/>
        <end position="163"/>
    </location>
</feature>
<dbReference type="PROSITE" id="PS50822">
    <property type="entry name" value="PIWI"/>
    <property type="match status" value="1"/>
</dbReference>
<reference evidence="2" key="1">
    <citation type="journal article" date="2013" name="Genetics">
        <title>The draft genome and transcriptome of Panagrellus redivivus are shaped by the harsh demands of a free-living lifestyle.</title>
        <authorList>
            <person name="Srinivasan J."/>
            <person name="Dillman A.R."/>
            <person name="Macchietto M.G."/>
            <person name="Heikkinen L."/>
            <person name="Lakso M."/>
            <person name="Fracchia K.M."/>
            <person name="Antoshechkin I."/>
            <person name="Mortazavi A."/>
            <person name="Wong G."/>
            <person name="Sternberg P.W."/>
        </authorList>
    </citation>
    <scope>NUCLEOTIDE SEQUENCE [LARGE SCALE GENOMIC DNA]</scope>
    <source>
        <strain evidence="2">MT8872</strain>
    </source>
</reference>